<evidence type="ECO:0000313" key="4">
    <source>
        <dbReference type="Proteomes" id="UP001165160"/>
    </source>
</evidence>
<feature type="region of interest" description="Disordered" evidence="2">
    <location>
        <begin position="425"/>
        <end position="469"/>
    </location>
</feature>
<protein>
    <submittedName>
        <fullName evidence="3">Uncharacterized protein</fullName>
    </submittedName>
</protein>
<gene>
    <name evidence="3" type="ORF">TrVE_jg6014</name>
</gene>
<feature type="compositionally biased region" description="Basic and acidic residues" evidence="2">
    <location>
        <begin position="499"/>
        <end position="512"/>
    </location>
</feature>
<reference evidence="4" key="1">
    <citation type="journal article" date="2023" name="Commun. Biol.">
        <title>Genome analysis of Parmales, the sister group of diatoms, reveals the evolutionary specialization of diatoms from phago-mixotrophs to photoautotrophs.</title>
        <authorList>
            <person name="Ban H."/>
            <person name="Sato S."/>
            <person name="Yoshikawa S."/>
            <person name="Yamada K."/>
            <person name="Nakamura Y."/>
            <person name="Ichinomiya M."/>
            <person name="Sato N."/>
            <person name="Blanc-Mathieu R."/>
            <person name="Endo H."/>
            <person name="Kuwata A."/>
            <person name="Ogata H."/>
        </authorList>
    </citation>
    <scope>NUCLEOTIDE SEQUENCE [LARGE SCALE GENOMIC DNA]</scope>
    <source>
        <strain evidence="4">NIES 3699</strain>
    </source>
</reference>
<dbReference type="AlphaFoldDB" id="A0A9W7BXM4"/>
<accession>A0A9W7BXM4</accession>
<feature type="coiled-coil region" evidence="1">
    <location>
        <begin position="168"/>
        <end position="202"/>
    </location>
</feature>
<evidence type="ECO:0000256" key="2">
    <source>
        <dbReference type="SAM" id="MobiDB-lite"/>
    </source>
</evidence>
<dbReference type="EMBL" id="BRXX01000234">
    <property type="protein sequence ID" value="GMH99386.1"/>
    <property type="molecule type" value="Genomic_DNA"/>
</dbReference>
<keyword evidence="1" id="KW-0175">Coiled coil</keyword>
<feature type="coiled-coil region" evidence="1">
    <location>
        <begin position="112"/>
        <end position="139"/>
    </location>
</feature>
<feature type="region of interest" description="Disordered" evidence="2">
    <location>
        <begin position="276"/>
        <end position="296"/>
    </location>
</feature>
<feature type="compositionally biased region" description="Basic and acidic residues" evidence="2">
    <location>
        <begin position="276"/>
        <end position="295"/>
    </location>
</feature>
<comment type="caution">
    <text evidence="3">The sequence shown here is derived from an EMBL/GenBank/DDBJ whole genome shotgun (WGS) entry which is preliminary data.</text>
</comment>
<sequence>MLEQVKILVEEWLKEEDGVEEEWMEWCGGVWEVLEEGKRKGVMEWVFGRKAIRETLTSRPITNSSSSSTCMSDFLTSLMDGPYLRLNSKRHSIKREIKNRYNLKSPKMSSRLNELNCANKILENEIIEERRRREEIQGMYLLKSSKLRDSLELVKKVKSEREIVRKGCESIVKINKKLKRTIKNIQQERSKEKEDIAQKEKEWDTTKNIWSKSRLELENAVKDSHSKLTSLESQRSEEKTYLRVLESRLGEIKFDQGSRGDKKVIKELRGKVEELEKKGEEERKVKEEVEGENERLSASIEALEISHETAMSSADHIHNSELNVLKATLKNLEDEISELRNTLENERKTYQEEKEIREDELERVSKALKDLPPPGPPPMNEEEEMSLEDTIVSLGKSSMVRSSIMSDSEVLETVEGDLERFKEKMRRREEEEMDYDECEGRLREEGEGEGEEEEEEEEEGEEEGVKVGEKVKEKVKERVRFVRKWGARVSGKTGVFSGKGKEKREEKGGSSD</sequence>
<feature type="region of interest" description="Disordered" evidence="2">
    <location>
        <begin position="491"/>
        <end position="512"/>
    </location>
</feature>
<evidence type="ECO:0000256" key="1">
    <source>
        <dbReference type="SAM" id="Coils"/>
    </source>
</evidence>
<dbReference type="Proteomes" id="UP001165160">
    <property type="component" value="Unassembled WGS sequence"/>
</dbReference>
<organism evidence="3 4">
    <name type="scientific">Triparma verrucosa</name>
    <dbReference type="NCBI Taxonomy" id="1606542"/>
    <lineage>
        <taxon>Eukaryota</taxon>
        <taxon>Sar</taxon>
        <taxon>Stramenopiles</taxon>
        <taxon>Ochrophyta</taxon>
        <taxon>Bolidophyceae</taxon>
        <taxon>Parmales</taxon>
        <taxon>Triparmaceae</taxon>
        <taxon>Triparma</taxon>
    </lineage>
</organism>
<keyword evidence="4" id="KW-1185">Reference proteome</keyword>
<name>A0A9W7BXM4_9STRA</name>
<evidence type="ECO:0000313" key="3">
    <source>
        <dbReference type="EMBL" id="GMH99386.1"/>
    </source>
</evidence>
<proteinExistence type="predicted"/>
<feature type="compositionally biased region" description="Acidic residues" evidence="2">
    <location>
        <begin position="446"/>
        <end position="462"/>
    </location>
</feature>